<dbReference type="RefSeq" id="WP_166754549.1">
    <property type="nucleotide sequence ID" value="NZ_BAABJU010000001.1"/>
</dbReference>
<dbReference type="Gene3D" id="1.10.150.240">
    <property type="entry name" value="Putative phosphatase, domain 2"/>
    <property type="match status" value="1"/>
</dbReference>
<keyword evidence="1 2" id="KW-0378">Hydrolase</keyword>
<dbReference type="GO" id="GO:0018784">
    <property type="term" value="F:(S)-2-haloacid dehalogenase activity"/>
    <property type="evidence" value="ECO:0007669"/>
    <property type="project" value="UniProtKB-EC"/>
</dbReference>
<dbReference type="EMBL" id="JAAMPA010000001">
    <property type="protein sequence ID" value="NIH67068.1"/>
    <property type="molecule type" value="Genomic_DNA"/>
</dbReference>
<dbReference type="InterPro" id="IPR023214">
    <property type="entry name" value="HAD_sf"/>
</dbReference>
<name>A0A846LNX8_9ACTN</name>
<gene>
    <name evidence="2" type="ORF">FB380_001514</name>
</gene>
<proteinExistence type="predicted"/>
<sequence length="226" mass="23314">MTADRTRPDVVAFDVNETLLDLSPVGAGLAEQGASADLLHAVFSRALLTGFAATTAGTWFPFRAAFETAVAQVTGLPAAACSRVADSFMEMSPHPDVEPAFRRLTDAGVRVVTLSHGSPGVAEAGLTRGGVAALVEKTLTSESIRAWKPNREAYLWAAGVCGVAPGQMAMVAAHSWDVLGAGRAGLTTGFTSGRSEKVFADVYAPPHVQGGSLVEVVDALLALPPA</sequence>
<evidence type="ECO:0000313" key="3">
    <source>
        <dbReference type="Proteomes" id="UP000552836"/>
    </source>
</evidence>
<dbReference type="Proteomes" id="UP000552836">
    <property type="component" value="Unassembled WGS sequence"/>
</dbReference>
<dbReference type="PANTHER" id="PTHR43316">
    <property type="entry name" value="HYDROLASE, HALOACID DELAHOGENASE-RELATED"/>
    <property type="match status" value="1"/>
</dbReference>
<evidence type="ECO:0000256" key="1">
    <source>
        <dbReference type="ARBA" id="ARBA00022801"/>
    </source>
</evidence>
<dbReference type="InterPro" id="IPR023198">
    <property type="entry name" value="PGP-like_dom2"/>
</dbReference>
<dbReference type="Gene3D" id="3.40.50.1000">
    <property type="entry name" value="HAD superfamily/HAD-like"/>
    <property type="match status" value="1"/>
</dbReference>
<dbReference type="EC" id="3.8.1.2" evidence="2"/>
<comment type="caution">
    <text evidence="2">The sequence shown here is derived from an EMBL/GenBank/DDBJ whole genome shotgun (WGS) entry which is preliminary data.</text>
</comment>
<dbReference type="AlphaFoldDB" id="A0A846LNX8"/>
<organism evidence="2 3">
    <name type="scientific">Modestobacter marinus</name>
    <dbReference type="NCBI Taxonomy" id="477641"/>
    <lineage>
        <taxon>Bacteria</taxon>
        <taxon>Bacillati</taxon>
        <taxon>Actinomycetota</taxon>
        <taxon>Actinomycetes</taxon>
        <taxon>Geodermatophilales</taxon>
        <taxon>Geodermatophilaceae</taxon>
        <taxon>Modestobacter</taxon>
    </lineage>
</organism>
<reference evidence="2 3" key="1">
    <citation type="submission" date="2020-02" db="EMBL/GenBank/DDBJ databases">
        <title>Sequencing the genomes of 1000 actinobacteria strains.</title>
        <authorList>
            <person name="Klenk H.-P."/>
        </authorList>
    </citation>
    <scope>NUCLEOTIDE SEQUENCE [LARGE SCALE GENOMIC DNA]</scope>
    <source>
        <strain evidence="2 3">DSM 45201</strain>
    </source>
</reference>
<dbReference type="InterPro" id="IPR051540">
    <property type="entry name" value="S-2-haloacid_dehalogenase"/>
</dbReference>
<dbReference type="InterPro" id="IPR036412">
    <property type="entry name" value="HAD-like_sf"/>
</dbReference>
<accession>A0A846LNX8</accession>
<evidence type="ECO:0000313" key="2">
    <source>
        <dbReference type="EMBL" id="NIH67068.1"/>
    </source>
</evidence>
<dbReference type="Pfam" id="PF00702">
    <property type="entry name" value="Hydrolase"/>
    <property type="match status" value="1"/>
</dbReference>
<dbReference type="SUPFAM" id="SSF56784">
    <property type="entry name" value="HAD-like"/>
    <property type="match status" value="1"/>
</dbReference>
<protein>
    <submittedName>
        <fullName evidence="2">2-haloacid dehalogenase</fullName>
        <ecNumber evidence="2">3.8.1.2</ecNumber>
    </submittedName>
</protein>
<dbReference type="PANTHER" id="PTHR43316:SF3">
    <property type="entry name" value="HALOACID DEHALOGENASE, TYPE II (AFU_ORTHOLOGUE AFUA_2G07750)-RELATED"/>
    <property type="match status" value="1"/>
</dbReference>